<dbReference type="PROSITE" id="PS50943">
    <property type="entry name" value="HTH_CROC1"/>
    <property type="match status" value="1"/>
</dbReference>
<dbReference type="Proteomes" id="UP000582974">
    <property type="component" value="Unassembled WGS sequence"/>
</dbReference>
<dbReference type="SUPFAM" id="SSF47413">
    <property type="entry name" value="lambda repressor-like DNA-binding domains"/>
    <property type="match status" value="1"/>
</dbReference>
<dbReference type="SMART" id="SM00530">
    <property type="entry name" value="HTH_XRE"/>
    <property type="match status" value="1"/>
</dbReference>
<proteinExistence type="predicted"/>
<organism evidence="2 3">
    <name type="scientific">Haloechinothrix aidingensis</name>
    <dbReference type="NCBI Taxonomy" id="2752311"/>
    <lineage>
        <taxon>Bacteria</taxon>
        <taxon>Bacillati</taxon>
        <taxon>Actinomycetota</taxon>
        <taxon>Actinomycetes</taxon>
        <taxon>Pseudonocardiales</taxon>
        <taxon>Pseudonocardiaceae</taxon>
        <taxon>Haloechinothrix</taxon>
    </lineage>
</organism>
<comment type="caution">
    <text evidence="2">The sequence shown here is derived from an EMBL/GenBank/DDBJ whole genome shotgun (WGS) entry which is preliminary data.</text>
</comment>
<dbReference type="EMBL" id="JACCKD010000001">
    <property type="protein sequence ID" value="MBA0124674.1"/>
    <property type="molecule type" value="Genomic_DNA"/>
</dbReference>
<evidence type="ECO:0000313" key="2">
    <source>
        <dbReference type="EMBL" id="MBA0124674.1"/>
    </source>
</evidence>
<feature type="domain" description="HTH cro/C1-type" evidence="1">
    <location>
        <begin position="11"/>
        <end position="66"/>
    </location>
</feature>
<dbReference type="InterPro" id="IPR001387">
    <property type="entry name" value="Cro/C1-type_HTH"/>
</dbReference>
<name>A0A837ZWZ6_9PSEU</name>
<dbReference type="Pfam" id="PF13560">
    <property type="entry name" value="HTH_31"/>
    <property type="match status" value="1"/>
</dbReference>
<gene>
    <name evidence="2" type="ORF">H0B56_03875</name>
</gene>
<keyword evidence="3" id="KW-1185">Reference proteome</keyword>
<dbReference type="CDD" id="cd00093">
    <property type="entry name" value="HTH_XRE"/>
    <property type="match status" value="1"/>
</dbReference>
<evidence type="ECO:0000313" key="3">
    <source>
        <dbReference type="Proteomes" id="UP000582974"/>
    </source>
</evidence>
<dbReference type="RefSeq" id="WP_180891503.1">
    <property type="nucleotide sequence ID" value="NZ_JACCKD010000001.1"/>
</dbReference>
<dbReference type="Gene3D" id="1.10.260.40">
    <property type="entry name" value="lambda repressor-like DNA-binding domains"/>
    <property type="match status" value="1"/>
</dbReference>
<dbReference type="GO" id="GO:0003677">
    <property type="term" value="F:DNA binding"/>
    <property type="evidence" value="ECO:0007669"/>
    <property type="project" value="InterPro"/>
</dbReference>
<dbReference type="InterPro" id="IPR010982">
    <property type="entry name" value="Lambda_DNA-bd_dom_sf"/>
</dbReference>
<sequence length="399" mass="43392">MVTEGPIGERVRIYRRRRGLGQKELAHMVGRSESWLSQVERGIRSVDRLSVLIDIARVLKTDVETLSGHKMAYAPNGQPEVESLDEIRDALSAYPGLGLSEVRTSPLPEIEQLTTEVHRRYQAADYGAAASILPRLITSTEAVVEDSASRDLPTALGVQAQAYVAAAKLVTKVGDGQLAWIAADRAANAAMRAESPVLKAMAAYQVACAFLKMDRIEQAEHVAVTTAENFLDDSPAGISVQGALFLISSVIAGRRSDRAESTERLRRAEYLADALGADGNYGWTAFGPTNVAIHQVSAAAELGDAQQAISKAEALDTDGLPDGLKSRRAQVHIDTAWAYSQHREDAAVVINLMEAERVAPQALRYNVIVREMLRELLKRERRSATPGLRQLAKRAGVLH</sequence>
<protein>
    <submittedName>
        <fullName evidence="2">Helix-turn-helix transcriptional regulator</fullName>
    </submittedName>
</protein>
<accession>A0A837ZWZ6</accession>
<reference evidence="2 3" key="1">
    <citation type="submission" date="2020-07" db="EMBL/GenBank/DDBJ databases">
        <title>Genome of Haloechinothrix sp.</title>
        <authorList>
            <person name="Tang S.-K."/>
            <person name="Yang L."/>
            <person name="Zhu W.-Y."/>
        </authorList>
    </citation>
    <scope>NUCLEOTIDE SEQUENCE [LARGE SCALE GENOMIC DNA]</scope>
    <source>
        <strain evidence="2 3">YIM 98757</strain>
    </source>
</reference>
<dbReference type="AlphaFoldDB" id="A0A837ZWZ6"/>
<evidence type="ECO:0000259" key="1">
    <source>
        <dbReference type="PROSITE" id="PS50943"/>
    </source>
</evidence>